<dbReference type="EMBL" id="CACVAY010000143">
    <property type="protein sequence ID" value="CAA6827792.1"/>
    <property type="molecule type" value="Genomic_DNA"/>
</dbReference>
<dbReference type="AlphaFoldDB" id="A0A6S6UH66"/>
<protein>
    <submittedName>
        <fullName evidence="1">Uncharacterized protein</fullName>
    </submittedName>
</protein>
<gene>
    <name evidence="1" type="ORF">HELGO_WM61985</name>
</gene>
<name>A0A6S6UH66_9GAMM</name>
<evidence type="ECO:0000313" key="1">
    <source>
        <dbReference type="EMBL" id="CAA6827792.1"/>
    </source>
</evidence>
<accession>A0A6S6UH66</accession>
<reference evidence="1" key="1">
    <citation type="submission" date="2020-01" db="EMBL/GenBank/DDBJ databases">
        <authorList>
            <person name="Meier V. D."/>
            <person name="Meier V D."/>
        </authorList>
    </citation>
    <scope>NUCLEOTIDE SEQUENCE</scope>
    <source>
        <strain evidence="1">HLG_WM_MAG_07</strain>
    </source>
</reference>
<proteinExistence type="predicted"/>
<sequence>MLGTFLGAVSVVGCSTNTINEGRNLSASGIAYTESVNALLDETIKQVIDFDSQELLITRIGSNPRRMLKEKNKVLSELIKEIDLFRYQMSLMQSYFVNLQSVSDSVVSEQTGESIGSISSAISRLNDLSKNNKHSGYDYTDIDEEQHRYIGTLAGMLMQANYAANIKATLKRDAPIIGTQLLLQEKQLDNILGILKARIAIGNKIYLNENVMAPYIDMDNPVDQEMWVENRRHWFRLQQVTPIFEKVQEAQKALRVSWEDILRGKKDAGAVSTMLIDIDEFVSTLHALEKAKAAKRIEQAGQID</sequence>
<organism evidence="1">
    <name type="scientific">uncultured Thiotrichaceae bacterium</name>
    <dbReference type="NCBI Taxonomy" id="298394"/>
    <lineage>
        <taxon>Bacteria</taxon>
        <taxon>Pseudomonadati</taxon>
        <taxon>Pseudomonadota</taxon>
        <taxon>Gammaproteobacteria</taxon>
        <taxon>Thiotrichales</taxon>
        <taxon>Thiotrichaceae</taxon>
        <taxon>environmental samples</taxon>
    </lineage>
</organism>